<keyword evidence="3" id="KW-0574">Periplasm</keyword>
<dbReference type="PANTHER" id="PTHR39210">
    <property type="entry name" value="HEPARIN-SULFATE LYASE"/>
    <property type="match status" value="1"/>
</dbReference>
<comment type="subcellular location">
    <subcellularLocation>
        <location evidence="1">Periplasm</location>
    </subcellularLocation>
</comment>
<dbReference type="PANTHER" id="PTHR39210:SF1">
    <property type="entry name" value="HEPARIN-SULFATE LYASE"/>
    <property type="match status" value="1"/>
</dbReference>
<dbReference type="GO" id="GO:0042597">
    <property type="term" value="C:periplasmic space"/>
    <property type="evidence" value="ECO:0007669"/>
    <property type="project" value="UniProtKB-SubCell"/>
</dbReference>
<organism evidence="6 7">
    <name type="scientific">Rhizobium sullae</name>
    <name type="common">Rhizobium hedysari</name>
    <dbReference type="NCBI Taxonomy" id="50338"/>
    <lineage>
        <taxon>Bacteria</taxon>
        <taxon>Pseudomonadati</taxon>
        <taxon>Pseudomonadota</taxon>
        <taxon>Alphaproteobacteria</taxon>
        <taxon>Hyphomicrobiales</taxon>
        <taxon>Rhizobiaceae</taxon>
        <taxon>Rhizobium/Agrobacterium group</taxon>
        <taxon>Rhizobium</taxon>
    </lineage>
</organism>
<evidence type="ECO:0000256" key="4">
    <source>
        <dbReference type="ARBA" id="ARBA00023239"/>
    </source>
</evidence>
<evidence type="ECO:0000259" key="5">
    <source>
        <dbReference type="Pfam" id="PF07940"/>
    </source>
</evidence>
<dbReference type="AlphaFoldDB" id="A0A2N0CZG4"/>
<dbReference type="Pfam" id="PF07940">
    <property type="entry name" value="Hepar_II_III_C"/>
    <property type="match status" value="1"/>
</dbReference>
<dbReference type="STRING" id="1041146.GCA_000427985_03357"/>
<evidence type="ECO:0000256" key="2">
    <source>
        <dbReference type="ARBA" id="ARBA00022729"/>
    </source>
</evidence>
<sequence>MQSGRRFSSLYVREAWRRVLRRIALLRLRLFRQTIQVPERLIVAPTDLRAIDSHIADEIMNGRFALAGRLLETNGKPPFGFTLPSRAFANRLHGFGWLRHMRANKSDRVSAVARAIVDNWLSLHAGRIEGIAWEIDVTSQRVIAWLSHSPVVLQNADRGFYRRFLKSLAFQVRYLRRMAAFAPPGEVLFRLRIALAMASIAMPARQGVLRKAAQALDNEFDSQILPDGGHISRNPRAGLELLLDLLPLRQTYVNLGHDLPQKLISGIDRMYPALRFFRHQNGDLALFNGATSTLANELMSVLRYDETAGLPFKAMPHSRYQRLMAGNTVLIADTGPPAVGLLSRTAHAGCLSFEMSSGRHRFIVNSGSPKFAGRRYVQMARTTATHSTVTLNDTSSSRFSTSEFLGHIMSDSVRTVSVERAETEDGRDGIKVSHDGYLKNFGVLHERELTLNAAGSIVTGRDRLVRQGERVSDEPLRAAARFHIHPAINAKQSDRESVLLTAPDGESWLFSSPGNEVLITEDIFFADASGICGSDQIEIDFVFAEKPEIRWFLSRKS</sequence>
<reference evidence="6 7" key="1">
    <citation type="submission" date="2017-11" db="EMBL/GenBank/DDBJ databases">
        <authorList>
            <person name="Han C.G."/>
        </authorList>
    </citation>
    <scope>NUCLEOTIDE SEQUENCE [LARGE SCALE GENOMIC DNA]</scope>
    <source>
        <strain evidence="6 7">HCNT1</strain>
    </source>
</reference>
<comment type="caution">
    <text evidence="6">The sequence shown here is derived from an EMBL/GenBank/DDBJ whole genome shotgun (WGS) entry which is preliminary data.</text>
</comment>
<accession>A0A2N0CZG4</accession>
<dbReference type="RefSeq" id="WP_100773198.1">
    <property type="nucleotide sequence ID" value="NZ_PIQN01000032.1"/>
</dbReference>
<dbReference type="EMBL" id="PIQN01000032">
    <property type="protein sequence ID" value="PKA39239.1"/>
    <property type="molecule type" value="Genomic_DNA"/>
</dbReference>
<evidence type="ECO:0000256" key="1">
    <source>
        <dbReference type="ARBA" id="ARBA00004418"/>
    </source>
</evidence>
<dbReference type="InterPro" id="IPR008929">
    <property type="entry name" value="Chondroitin_lyas"/>
</dbReference>
<dbReference type="InterPro" id="IPR012480">
    <property type="entry name" value="Hepar_II_III_C"/>
</dbReference>
<proteinExistence type="predicted"/>
<keyword evidence="4" id="KW-0456">Lyase</keyword>
<dbReference type="Proteomes" id="UP000232164">
    <property type="component" value="Unassembled WGS sequence"/>
</dbReference>
<evidence type="ECO:0000313" key="6">
    <source>
        <dbReference type="EMBL" id="PKA39239.1"/>
    </source>
</evidence>
<keyword evidence="2" id="KW-0732">Signal</keyword>
<dbReference type="Gene3D" id="1.50.10.100">
    <property type="entry name" value="Chondroitin AC/alginate lyase"/>
    <property type="match status" value="1"/>
</dbReference>
<evidence type="ECO:0000256" key="3">
    <source>
        <dbReference type="ARBA" id="ARBA00022764"/>
    </source>
</evidence>
<protein>
    <submittedName>
        <fullName evidence="6">Heparinase</fullName>
    </submittedName>
</protein>
<feature type="domain" description="Heparinase II/III-like C-terminal" evidence="5">
    <location>
        <begin position="309"/>
        <end position="551"/>
    </location>
</feature>
<dbReference type="GO" id="GO:0016829">
    <property type="term" value="F:lyase activity"/>
    <property type="evidence" value="ECO:0007669"/>
    <property type="project" value="UniProtKB-KW"/>
</dbReference>
<reference evidence="6 7" key="2">
    <citation type="submission" date="2017-12" db="EMBL/GenBank/DDBJ databases">
        <title>Genome sequence of Rhizobium sullae HCNT1 isolated from Sulla coronaria nodules and featuring peculiar denitrification phenotypes.</title>
        <authorList>
            <person name="De Diego-Diaz B."/>
            <person name="Treu L."/>
            <person name="Campanaro S."/>
            <person name="Da Silva Duarte V."/>
            <person name="Basaglia M."/>
            <person name="Favaro L."/>
            <person name="Casella S."/>
            <person name="Squartini A."/>
        </authorList>
    </citation>
    <scope>NUCLEOTIDE SEQUENCE [LARGE SCALE GENOMIC DNA]</scope>
    <source>
        <strain evidence="6 7">HCNT1</strain>
    </source>
</reference>
<evidence type="ECO:0000313" key="7">
    <source>
        <dbReference type="Proteomes" id="UP000232164"/>
    </source>
</evidence>
<gene>
    <name evidence="6" type="ORF">CWR43_34305</name>
</gene>
<dbReference type="Gene3D" id="2.70.98.70">
    <property type="match status" value="1"/>
</dbReference>
<name>A0A2N0CZG4_RHISU</name>